<organism evidence="2 3">
    <name type="scientific">Solanum verrucosum</name>
    <dbReference type="NCBI Taxonomy" id="315347"/>
    <lineage>
        <taxon>Eukaryota</taxon>
        <taxon>Viridiplantae</taxon>
        <taxon>Streptophyta</taxon>
        <taxon>Embryophyta</taxon>
        <taxon>Tracheophyta</taxon>
        <taxon>Spermatophyta</taxon>
        <taxon>Magnoliopsida</taxon>
        <taxon>eudicotyledons</taxon>
        <taxon>Gunneridae</taxon>
        <taxon>Pentapetalae</taxon>
        <taxon>asterids</taxon>
        <taxon>lamiids</taxon>
        <taxon>Solanales</taxon>
        <taxon>Solanaceae</taxon>
        <taxon>Solanoideae</taxon>
        <taxon>Solaneae</taxon>
        <taxon>Solanum</taxon>
    </lineage>
</organism>
<protein>
    <submittedName>
        <fullName evidence="2">Uncharacterized protein</fullName>
    </submittedName>
</protein>
<dbReference type="InterPro" id="IPR053296">
    <property type="entry name" value="TSET_member_tstB"/>
</dbReference>
<accession>A0AAF0QWP4</accession>
<sequence length="178" mass="19664">MQSSFEMKGTKQEQEGSTEEDPYPSPSLLSKEGPVKTSFYLLALFSRNCIRRVSSLSNTNAAKDTIASLLASLMEVVRTTVACECVYVRAMVIKALIWMQSPHESFDELESIIASELTDPAWPAPLVNDILLTLHARFKATPDMAVTLLEIARIFATKVPGKIDADVLQLLWKVSSLS</sequence>
<dbReference type="PANTHER" id="PTHR48151">
    <property type="entry name" value="SH3 DOMAIN-CONTAINING PROTEIN"/>
    <property type="match status" value="1"/>
</dbReference>
<gene>
    <name evidence="2" type="ORF">MTR67_023540</name>
</gene>
<reference evidence="2" key="1">
    <citation type="submission" date="2023-08" db="EMBL/GenBank/DDBJ databases">
        <title>A de novo genome assembly of Solanum verrucosum Schlechtendal, a Mexican diploid species geographically isolated from the other diploid A-genome species in potato relatives.</title>
        <authorList>
            <person name="Hosaka K."/>
        </authorList>
    </citation>
    <scope>NUCLEOTIDE SEQUENCE</scope>
    <source>
        <tissue evidence="2">Young leaves</tissue>
    </source>
</reference>
<dbReference type="AlphaFoldDB" id="A0AAF0QWP4"/>
<feature type="region of interest" description="Disordered" evidence="1">
    <location>
        <begin position="1"/>
        <end position="30"/>
    </location>
</feature>
<name>A0AAF0QWP4_SOLVR</name>
<keyword evidence="3" id="KW-1185">Reference proteome</keyword>
<dbReference type="Proteomes" id="UP001234989">
    <property type="component" value="Chromosome 5"/>
</dbReference>
<proteinExistence type="predicted"/>
<evidence type="ECO:0000313" key="3">
    <source>
        <dbReference type="Proteomes" id="UP001234989"/>
    </source>
</evidence>
<evidence type="ECO:0000313" key="2">
    <source>
        <dbReference type="EMBL" id="WMV30155.1"/>
    </source>
</evidence>
<dbReference type="PANTHER" id="PTHR48151:SF3">
    <property type="entry name" value="SH3 DOMAIN-CONTAINING PROTEIN"/>
    <property type="match status" value="1"/>
</dbReference>
<dbReference type="SMR" id="A0AAF0QWP4"/>
<dbReference type="EMBL" id="CP133616">
    <property type="protein sequence ID" value="WMV30155.1"/>
    <property type="molecule type" value="Genomic_DNA"/>
</dbReference>
<evidence type="ECO:0000256" key="1">
    <source>
        <dbReference type="SAM" id="MobiDB-lite"/>
    </source>
</evidence>